<evidence type="ECO:0000313" key="2">
    <source>
        <dbReference type="Proteomes" id="UP000472335"/>
    </source>
</evidence>
<gene>
    <name evidence="1" type="ORF">G5C60_09190</name>
</gene>
<accession>A0A6G4V1L8</accession>
<dbReference type="EMBL" id="JAAKZY010000020">
    <property type="protein sequence ID" value="NGO07825.1"/>
    <property type="molecule type" value="Genomic_DNA"/>
</dbReference>
<comment type="caution">
    <text evidence="1">The sequence shown here is derived from an EMBL/GenBank/DDBJ whole genome shotgun (WGS) entry which is preliminary data.</text>
</comment>
<evidence type="ECO:0000313" key="1">
    <source>
        <dbReference type="EMBL" id="NGO07825.1"/>
    </source>
</evidence>
<dbReference type="Proteomes" id="UP000472335">
    <property type="component" value="Unassembled WGS sequence"/>
</dbReference>
<proteinExistence type="predicted"/>
<sequence length="95" mass="10591">MSVRLVGELVTCCLFSFCLSYVRVETDQCWSGSGSGTTADAESVPGGRTVDEYFEVERPLLLPKEPFETGRVFTPWVDRYSRIAVRTTATRCRSG</sequence>
<name>A0A6G4V1L8_9ACTN</name>
<organism evidence="1 2">
    <name type="scientific">Streptomyces scabichelini</name>
    <dbReference type="NCBI Taxonomy" id="2711217"/>
    <lineage>
        <taxon>Bacteria</taxon>
        <taxon>Bacillati</taxon>
        <taxon>Actinomycetota</taxon>
        <taxon>Actinomycetes</taxon>
        <taxon>Kitasatosporales</taxon>
        <taxon>Streptomycetaceae</taxon>
        <taxon>Streptomyces</taxon>
    </lineage>
</organism>
<dbReference type="RefSeq" id="WP_165256623.1">
    <property type="nucleotide sequence ID" value="NZ_JAAKZY010000020.1"/>
</dbReference>
<keyword evidence="2" id="KW-1185">Reference proteome</keyword>
<reference evidence="1 2" key="1">
    <citation type="submission" date="2020-02" db="EMBL/GenBank/DDBJ databases">
        <title>Whole-genome analyses of novel actinobacteria.</title>
        <authorList>
            <person name="Sahin N."/>
            <person name="Gencbay T."/>
        </authorList>
    </citation>
    <scope>NUCLEOTIDE SEQUENCE [LARGE SCALE GENOMIC DNA]</scope>
    <source>
        <strain evidence="1 2">HC44</strain>
    </source>
</reference>
<dbReference type="AlphaFoldDB" id="A0A6G4V1L8"/>
<protein>
    <submittedName>
        <fullName evidence="1">Uncharacterized protein</fullName>
    </submittedName>
</protein>